<name>H2C4L1_9CREN</name>
<accession>H2C4L1</accession>
<evidence type="ECO:0000313" key="1">
    <source>
        <dbReference type="EMBL" id="EHP71029.1"/>
    </source>
</evidence>
<keyword evidence="2" id="KW-1185">Reference proteome</keyword>
<dbReference type="AlphaFoldDB" id="H2C4L1"/>
<dbReference type="EMBL" id="JH597761">
    <property type="protein sequence ID" value="EHP71029.1"/>
    <property type="molecule type" value="Genomic_DNA"/>
</dbReference>
<dbReference type="Proteomes" id="UP000003980">
    <property type="component" value="Unassembled WGS sequence"/>
</dbReference>
<protein>
    <recommendedName>
        <fullName evidence="3">DUF4367 domain-containing protein</fullName>
    </recommendedName>
</protein>
<gene>
    <name evidence="1" type="ORF">MetMK1DRAFT_00015330</name>
</gene>
<dbReference type="eggNOG" id="arCOG12518">
    <property type="taxonomic scope" value="Archaea"/>
</dbReference>
<evidence type="ECO:0008006" key="3">
    <source>
        <dbReference type="Google" id="ProtNLM"/>
    </source>
</evidence>
<evidence type="ECO:0000313" key="2">
    <source>
        <dbReference type="Proteomes" id="UP000003980"/>
    </source>
</evidence>
<organism evidence="1 2">
    <name type="scientific">Metallosphaera yellowstonensis MK1</name>
    <dbReference type="NCBI Taxonomy" id="671065"/>
    <lineage>
        <taxon>Archaea</taxon>
        <taxon>Thermoproteota</taxon>
        <taxon>Thermoprotei</taxon>
        <taxon>Sulfolobales</taxon>
        <taxon>Sulfolobaceae</taxon>
        <taxon>Metallosphaera</taxon>
    </lineage>
</organism>
<reference evidence="1 2" key="1">
    <citation type="submission" date="2012-01" db="EMBL/GenBank/DDBJ databases">
        <title>Improved High-Quality Draft sequence of Metallosphaera yellowstonensis MK1.</title>
        <authorList>
            <consortium name="US DOE Joint Genome Institute"/>
            <person name="Lucas S."/>
            <person name="Han J."/>
            <person name="Cheng J.-F."/>
            <person name="Goodwin L."/>
            <person name="Pitluck S."/>
            <person name="Peters L."/>
            <person name="Teshima H."/>
            <person name="Detter J.C."/>
            <person name="Han C."/>
            <person name="Tapia R."/>
            <person name="Land M."/>
            <person name="Hauser L."/>
            <person name="Kyrpides N."/>
            <person name="Kozubal M."/>
            <person name="Macur R.E."/>
            <person name="Jay Z."/>
            <person name="Inskeep W."/>
            <person name="Woyke T."/>
        </authorList>
    </citation>
    <scope>NUCLEOTIDE SEQUENCE [LARGE SCALE GENOMIC DNA]</scope>
    <source>
        <strain evidence="1 2">MK1</strain>
    </source>
</reference>
<proteinExistence type="predicted"/>
<sequence>MRRVLILLVSALLVVSLASLFMVLNILDQRYPLPTSQGLDSQLGGKWQVVAEGNLDNTSGLSKILSALAEDSQNSYFASYKGEDQILTVFVFKLHTNYTDSLLYKIREIYTTLNWSVRPLNETPGFYISSPQAQYVYAGYKEWIVVIYINGTQVRPGEELQVLSLALNQLD</sequence>
<dbReference type="HOGENOM" id="CLU_133052_0_0_2"/>